<dbReference type="PANTHER" id="PTHR43133:SF8">
    <property type="entry name" value="RNA POLYMERASE SIGMA FACTOR HI_1459-RELATED"/>
    <property type="match status" value="1"/>
</dbReference>
<accession>A0A7V3UZY9</accession>
<dbReference type="CDD" id="cd06171">
    <property type="entry name" value="Sigma70_r4"/>
    <property type="match status" value="1"/>
</dbReference>
<evidence type="ECO:0000259" key="7">
    <source>
        <dbReference type="Pfam" id="PF08281"/>
    </source>
</evidence>
<dbReference type="PANTHER" id="PTHR43133">
    <property type="entry name" value="RNA POLYMERASE ECF-TYPE SIGMA FACTO"/>
    <property type="match status" value="1"/>
</dbReference>
<dbReference type="GO" id="GO:0003677">
    <property type="term" value="F:DNA binding"/>
    <property type="evidence" value="ECO:0007669"/>
    <property type="project" value="UniProtKB-KW"/>
</dbReference>
<dbReference type="SUPFAM" id="SSF88659">
    <property type="entry name" value="Sigma3 and sigma4 domains of RNA polymerase sigma factors"/>
    <property type="match status" value="1"/>
</dbReference>
<feature type="domain" description="RNA polymerase sigma-70 region 2" evidence="6">
    <location>
        <begin position="36"/>
        <end position="102"/>
    </location>
</feature>
<keyword evidence="2" id="KW-0805">Transcription regulation</keyword>
<proteinExistence type="inferred from homology"/>
<evidence type="ECO:0000256" key="1">
    <source>
        <dbReference type="ARBA" id="ARBA00010641"/>
    </source>
</evidence>
<reference evidence="8" key="1">
    <citation type="journal article" date="2020" name="mSystems">
        <title>Genome- and Community-Level Interaction Insights into Carbon Utilization and Element Cycling Functions of Hydrothermarchaeota in Hydrothermal Sediment.</title>
        <authorList>
            <person name="Zhou Z."/>
            <person name="Liu Y."/>
            <person name="Xu W."/>
            <person name="Pan J."/>
            <person name="Luo Z.H."/>
            <person name="Li M."/>
        </authorList>
    </citation>
    <scope>NUCLEOTIDE SEQUENCE [LARGE SCALE GENOMIC DNA]</scope>
    <source>
        <strain evidence="8">SpSt-914</strain>
    </source>
</reference>
<sequence length="201" mass="23540">MAKGKELQVAVPGLPVSDEELVRRVQQGRMEAFEELVRRYERKVYNITYRLLGNEQDATEALQDTFLRAYRFIPKFKFQSSFYTWLYRIATNVSLTRLRRRKNLEVVSLDAPVPDSDDLQFDLPDTAKTPEEVFAQKRLREKLDRAVQELPEEYRKVVVLRDLEGLSNEEVSRILKLSVPAVKSRLHRARLALREKLAGYI</sequence>
<dbReference type="GO" id="GO:0016987">
    <property type="term" value="F:sigma factor activity"/>
    <property type="evidence" value="ECO:0007669"/>
    <property type="project" value="UniProtKB-KW"/>
</dbReference>
<name>A0A7V3UZY9_UNCW3</name>
<gene>
    <name evidence="8" type="ORF">ENX16_06140</name>
</gene>
<dbReference type="NCBIfam" id="TIGR02937">
    <property type="entry name" value="sigma70-ECF"/>
    <property type="match status" value="1"/>
</dbReference>
<dbReference type="Pfam" id="PF08281">
    <property type="entry name" value="Sigma70_r4_2"/>
    <property type="match status" value="1"/>
</dbReference>
<dbReference type="Pfam" id="PF04542">
    <property type="entry name" value="Sigma70_r2"/>
    <property type="match status" value="1"/>
</dbReference>
<protein>
    <submittedName>
        <fullName evidence="8">Sigma-70 family RNA polymerase sigma factor</fullName>
    </submittedName>
</protein>
<evidence type="ECO:0000256" key="5">
    <source>
        <dbReference type="ARBA" id="ARBA00023163"/>
    </source>
</evidence>
<evidence type="ECO:0000256" key="4">
    <source>
        <dbReference type="ARBA" id="ARBA00023125"/>
    </source>
</evidence>
<dbReference type="InterPro" id="IPR013325">
    <property type="entry name" value="RNA_pol_sigma_r2"/>
</dbReference>
<dbReference type="InterPro" id="IPR036388">
    <property type="entry name" value="WH-like_DNA-bd_sf"/>
</dbReference>
<dbReference type="InterPro" id="IPR039425">
    <property type="entry name" value="RNA_pol_sigma-70-like"/>
</dbReference>
<organism evidence="8">
    <name type="scientific">candidate division WOR-3 bacterium</name>
    <dbReference type="NCBI Taxonomy" id="2052148"/>
    <lineage>
        <taxon>Bacteria</taxon>
        <taxon>Bacteria division WOR-3</taxon>
    </lineage>
</organism>
<comment type="similarity">
    <text evidence="1">Belongs to the sigma-70 factor family. ECF subfamily.</text>
</comment>
<feature type="domain" description="RNA polymerase sigma factor 70 region 4 type 2" evidence="7">
    <location>
        <begin position="140"/>
        <end position="193"/>
    </location>
</feature>
<dbReference type="EMBL" id="DTMZ01000143">
    <property type="protein sequence ID" value="HGD13639.1"/>
    <property type="molecule type" value="Genomic_DNA"/>
</dbReference>
<evidence type="ECO:0000256" key="3">
    <source>
        <dbReference type="ARBA" id="ARBA00023082"/>
    </source>
</evidence>
<dbReference type="AlphaFoldDB" id="A0A7V3UZY9"/>
<comment type="caution">
    <text evidence="8">The sequence shown here is derived from an EMBL/GenBank/DDBJ whole genome shotgun (WGS) entry which is preliminary data.</text>
</comment>
<keyword evidence="5" id="KW-0804">Transcription</keyword>
<dbReference type="Gene3D" id="1.10.10.10">
    <property type="entry name" value="Winged helix-like DNA-binding domain superfamily/Winged helix DNA-binding domain"/>
    <property type="match status" value="1"/>
</dbReference>
<dbReference type="SUPFAM" id="SSF88946">
    <property type="entry name" value="Sigma2 domain of RNA polymerase sigma factors"/>
    <property type="match status" value="1"/>
</dbReference>
<keyword evidence="4" id="KW-0238">DNA-binding</keyword>
<dbReference type="InterPro" id="IPR014284">
    <property type="entry name" value="RNA_pol_sigma-70_dom"/>
</dbReference>
<evidence type="ECO:0000256" key="2">
    <source>
        <dbReference type="ARBA" id="ARBA00023015"/>
    </source>
</evidence>
<dbReference type="InterPro" id="IPR013249">
    <property type="entry name" value="RNA_pol_sigma70_r4_t2"/>
</dbReference>
<dbReference type="Gene3D" id="1.10.1740.10">
    <property type="match status" value="1"/>
</dbReference>
<dbReference type="GO" id="GO:0006352">
    <property type="term" value="P:DNA-templated transcription initiation"/>
    <property type="evidence" value="ECO:0007669"/>
    <property type="project" value="InterPro"/>
</dbReference>
<dbReference type="InterPro" id="IPR007627">
    <property type="entry name" value="RNA_pol_sigma70_r2"/>
</dbReference>
<evidence type="ECO:0000259" key="6">
    <source>
        <dbReference type="Pfam" id="PF04542"/>
    </source>
</evidence>
<evidence type="ECO:0000313" key="8">
    <source>
        <dbReference type="EMBL" id="HGD13639.1"/>
    </source>
</evidence>
<keyword evidence="3" id="KW-0731">Sigma factor</keyword>
<dbReference type="InterPro" id="IPR013324">
    <property type="entry name" value="RNA_pol_sigma_r3/r4-like"/>
</dbReference>